<evidence type="ECO:0000256" key="5">
    <source>
        <dbReference type="PROSITE-ProRule" id="PRU01091"/>
    </source>
</evidence>
<dbReference type="EMBL" id="AOUO01000152">
    <property type="protein sequence ID" value="EOD68317.1"/>
    <property type="molecule type" value="Genomic_DNA"/>
</dbReference>
<proteinExistence type="inferred from homology"/>
<dbReference type="PROSITE" id="PS51755">
    <property type="entry name" value="OMPR_PHOB"/>
    <property type="match status" value="1"/>
</dbReference>
<dbReference type="InterPro" id="IPR051677">
    <property type="entry name" value="AfsR-DnrI-RedD_regulator"/>
</dbReference>
<dbReference type="SUPFAM" id="SSF48452">
    <property type="entry name" value="TPR-like"/>
    <property type="match status" value="2"/>
</dbReference>
<dbReference type="AlphaFoldDB" id="R1GAB2"/>
<comment type="caution">
    <text evidence="7">The sequence shown here is derived from an EMBL/GenBank/DDBJ whole genome shotgun (WGS) entry which is preliminary data.</text>
</comment>
<dbReference type="CDD" id="cd15831">
    <property type="entry name" value="BTAD"/>
    <property type="match status" value="1"/>
</dbReference>
<dbReference type="SMART" id="SM01043">
    <property type="entry name" value="BTAD"/>
    <property type="match status" value="1"/>
</dbReference>
<comment type="similarity">
    <text evidence="1">Belongs to the AfsR/DnrI/RedD regulatory family.</text>
</comment>
<dbReference type="Gene3D" id="1.10.10.10">
    <property type="entry name" value="Winged helix-like DNA-binding domain superfamily/Winged helix DNA-binding domain"/>
    <property type="match status" value="2"/>
</dbReference>
<dbReference type="eggNOG" id="COG3629">
    <property type="taxonomic scope" value="Bacteria"/>
</dbReference>
<dbReference type="InterPro" id="IPR011990">
    <property type="entry name" value="TPR-like_helical_dom_sf"/>
</dbReference>
<evidence type="ECO:0000259" key="6">
    <source>
        <dbReference type="PROSITE" id="PS51755"/>
    </source>
</evidence>
<evidence type="ECO:0000313" key="7">
    <source>
        <dbReference type="EMBL" id="EOD68317.1"/>
    </source>
</evidence>
<dbReference type="SUPFAM" id="SSF46894">
    <property type="entry name" value="C-terminal effector domain of the bipartite response regulators"/>
    <property type="match status" value="1"/>
</dbReference>
<protein>
    <submittedName>
        <fullName evidence="7">SARP family transcriptional regulator</fullName>
    </submittedName>
</protein>
<dbReference type="InterPro" id="IPR001867">
    <property type="entry name" value="OmpR/PhoB-type_DNA-bd"/>
</dbReference>
<organism evidence="7 8">
    <name type="scientific">Amycolatopsis vancoresmycina DSM 44592</name>
    <dbReference type="NCBI Taxonomy" id="1292037"/>
    <lineage>
        <taxon>Bacteria</taxon>
        <taxon>Bacillati</taxon>
        <taxon>Actinomycetota</taxon>
        <taxon>Actinomycetes</taxon>
        <taxon>Pseudonocardiales</taxon>
        <taxon>Pseudonocardiaceae</taxon>
        <taxon>Amycolatopsis</taxon>
    </lineage>
</organism>
<dbReference type="PANTHER" id="PTHR35807">
    <property type="entry name" value="TRANSCRIPTIONAL REGULATOR REDD-RELATED"/>
    <property type="match status" value="1"/>
</dbReference>
<sequence length="947" mass="101855">MDDPAGEAAEERARPEFRVLGPFEVLVHGRPLDLGGPRIRTLLALLIANAGRVTGVDTMADALWDVDATPGTPRTVRTYMSRVRRSLAPVAADLIETRAAGYVLRLEPALLDAREFERLAAAGRAALAADPVTASDLLTRALARWRGDAYEDFAGTVALLAETRRLQALRLGALEDRVDADLATGAGEALIGELTALTDRHPGHERLWGQLMTALYRAGRQADALDAFTRARTVLVDRFGLDPSPRLAGIHRRILDNDPALFPARPVAVRPAGAVRNDLPGDIADFAGRETELSRLLSAPGGVAHSAPTAVVIEAIDGMAGIGKTTLAIHAAHRLAGRYRDAQLFIDLHGHTCGQAPTTPAAALDTLLRALGVAADRIPREPDARAALWRAELAGRSILVVLDNAADAAQVRPLLPGSPGTLMLITSRRRLVGLEAAHILSLDVLPEATAIALFSGIVADDRAAAEADAVRDVVALCGHLPLAIRIAAARLRTRPAWTVAHLADRLRQAGRPLAELSAGDRSVAAAFALSYAHLDAAQQRMFRLLGLNPGPDIDVPAAAALAAVPAAEAERLLESLVDDHLLQQPVTGRFRFHDLVRQHAQATVQADEPEPARTAALRRLVAFHLHTGHRGSRLLDQQHPPIDVGEPPPGCVPAPLADDTAAMTWFDGNHQCVLAARQAAEDAGWDTWVWQLAWTLDNFHYRRGHLQPNITSWLAGLAAAERLGDVAVQARAHRRLGLVYGPFGMPAEALHHLNRSLALAGEIGDTLGQAGVHFVLALHWTNEKDDERALEHATSAQELYSALEDGKWEARAFSLIGACLSRLGRHEEARTHAEAGLARCRESNDVYGQADALDSLAAIAADTGRHDEALDRSRQALSLWRHLDNTYRQAATFAAMGDAHQSLGHADQAREAWQEAITLYRAGNLHPAADEVEKRAANWSRTPTGNV</sequence>
<dbReference type="RefSeq" id="WP_003074508.1">
    <property type="nucleotide sequence ID" value="NZ_AOUO01000152.1"/>
</dbReference>
<dbReference type="PATRIC" id="fig|1292037.4.peg.2286"/>
<dbReference type="Pfam" id="PF03704">
    <property type="entry name" value="BTAD"/>
    <property type="match status" value="1"/>
</dbReference>
<feature type="DNA-binding region" description="OmpR/PhoB-type" evidence="5">
    <location>
        <begin position="8"/>
        <end position="106"/>
    </location>
</feature>
<dbReference type="SMART" id="SM00028">
    <property type="entry name" value="TPR"/>
    <property type="match status" value="6"/>
</dbReference>
<reference evidence="7 8" key="1">
    <citation type="submission" date="2013-02" db="EMBL/GenBank/DDBJ databases">
        <title>Draft genome sequence of Amycolatopsis vancoresmycina strain DSM 44592T.</title>
        <authorList>
            <person name="Kumar S."/>
            <person name="Kaur N."/>
            <person name="Kaur C."/>
            <person name="Raghava G.P.S."/>
            <person name="Mayilraj S."/>
        </authorList>
    </citation>
    <scope>NUCLEOTIDE SEQUENCE [LARGE SCALE GENOMIC DNA]</scope>
    <source>
        <strain evidence="7 8">DSM 44592</strain>
    </source>
</reference>
<dbReference type="Gene3D" id="3.40.50.300">
    <property type="entry name" value="P-loop containing nucleotide triphosphate hydrolases"/>
    <property type="match status" value="1"/>
</dbReference>
<dbReference type="Pfam" id="PF00486">
    <property type="entry name" value="Trans_reg_C"/>
    <property type="match status" value="1"/>
</dbReference>
<keyword evidence="3 5" id="KW-0238">DNA-binding</keyword>
<keyword evidence="2" id="KW-0805">Transcription regulation</keyword>
<dbReference type="SUPFAM" id="SSF52540">
    <property type="entry name" value="P-loop containing nucleoside triphosphate hydrolases"/>
    <property type="match status" value="1"/>
</dbReference>
<feature type="domain" description="OmpR/PhoB-type" evidence="6">
    <location>
        <begin position="8"/>
        <end position="106"/>
    </location>
</feature>
<dbReference type="InterPro" id="IPR016032">
    <property type="entry name" value="Sig_transdc_resp-reg_C-effctor"/>
</dbReference>
<dbReference type="GO" id="GO:0006355">
    <property type="term" value="P:regulation of DNA-templated transcription"/>
    <property type="evidence" value="ECO:0007669"/>
    <property type="project" value="InterPro"/>
</dbReference>
<dbReference type="GO" id="GO:0003677">
    <property type="term" value="F:DNA binding"/>
    <property type="evidence" value="ECO:0007669"/>
    <property type="project" value="UniProtKB-UniRule"/>
</dbReference>
<dbReference type="InterPro" id="IPR027417">
    <property type="entry name" value="P-loop_NTPase"/>
</dbReference>
<dbReference type="GO" id="GO:0043531">
    <property type="term" value="F:ADP binding"/>
    <property type="evidence" value="ECO:0007669"/>
    <property type="project" value="InterPro"/>
</dbReference>
<name>R1GAB2_9PSEU</name>
<dbReference type="InterPro" id="IPR005158">
    <property type="entry name" value="BTAD"/>
</dbReference>
<dbReference type="PRINTS" id="PR00364">
    <property type="entry name" value="DISEASERSIST"/>
</dbReference>
<dbReference type="GO" id="GO:0000160">
    <property type="term" value="P:phosphorelay signal transduction system"/>
    <property type="evidence" value="ECO:0007669"/>
    <property type="project" value="InterPro"/>
</dbReference>
<evidence type="ECO:0000313" key="8">
    <source>
        <dbReference type="Proteomes" id="UP000014139"/>
    </source>
</evidence>
<evidence type="ECO:0000256" key="1">
    <source>
        <dbReference type="ARBA" id="ARBA00005820"/>
    </source>
</evidence>
<keyword evidence="4" id="KW-0804">Transcription</keyword>
<evidence type="ECO:0000256" key="4">
    <source>
        <dbReference type="ARBA" id="ARBA00023163"/>
    </source>
</evidence>
<dbReference type="Gene3D" id="1.25.40.10">
    <property type="entry name" value="Tetratricopeptide repeat domain"/>
    <property type="match status" value="3"/>
</dbReference>
<accession>R1GAB2</accession>
<dbReference type="PANTHER" id="PTHR35807:SF1">
    <property type="entry name" value="TRANSCRIPTIONAL REGULATOR REDD"/>
    <property type="match status" value="1"/>
</dbReference>
<keyword evidence="8" id="KW-1185">Reference proteome</keyword>
<evidence type="ECO:0000256" key="2">
    <source>
        <dbReference type="ARBA" id="ARBA00023015"/>
    </source>
</evidence>
<dbReference type="CDD" id="cd00383">
    <property type="entry name" value="trans_reg_C"/>
    <property type="match status" value="1"/>
</dbReference>
<dbReference type="Pfam" id="PF13424">
    <property type="entry name" value="TPR_12"/>
    <property type="match status" value="1"/>
</dbReference>
<dbReference type="eggNOG" id="COG3903">
    <property type="taxonomic scope" value="Bacteria"/>
</dbReference>
<gene>
    <name evidence="7" type="ORF">H480_11932</name>
</gene>
<evidence type="ECO:0000256" key="3">
    <source>
        <dbReference type="ARBA" id="ARBA00023125"/>
    </source>
</evidence>
<dbReference type="InterPro" id="IPR036388">
    <property type="entry name" value="WH-like_DNA-bd_sf"/>
</dbReference>
<dbReference type="Proteomes" id="UP000014139">
    <property type="component" value="Unassembled WGS sequence"/>
</dbReference>
<dbReference type="SMART" id="SM00862">
    <property type="entry name" value="Trans_reg_C"/>
    <property type="match status" value="1"/>
</dbReference>
<dbReference type="InterPro" id="IPR019734">
    <property type="entry name" value="TPR_rpt"/>
</dbReference>